<gene>
    <name evidence="2" type="ORF">FSO04_31055</name>
</gene>
<feature type="domain" description="Transcription regulator TrmB N-terminal" evidence="1">
    <location>
        <begin position="7"/>
        <end position="68"/>
    </location>
</feature>
<accession>A0A6N6W853</accession>
<dbReference type="Pfam" id="PF01978">
    <property type="entry name" value="TrmB"/>
    <property type="match status" value="1"/>
</dbReference>
<dbReference type="InterPro" id="IPR036390">
    <property type="entry name" value="WH_DNA-bd_sf"/>
</dbReference>
<protein>
    <submittedName>
        <fullName evidence="2">TrmB family transcriptional regulator</fullName>
    </submittedName>
</protein>
<sequence length="251" mass="28042">MNLVEMLQAAGIDGNKADFYLASLELGESTVASIAQKAGIGRTNAYEVLDRLLADGLVATVQKGARSYVIPQDPIALLRRIEAQRQLVQEVLPRLRSIHNSAGGKPRVRYFPGIEGIKTVLNETLECQSKELRAVMSNSELFETPGFEVIRDVAVRRIRAGINLRIIRSGPGDTRDLWRTSTRDRRELRFAPADFEAGITTYLYDDTVAFISSRAEHYALSIQSAEFFAFECSLFEVLWNTSTPDWSDKPA</sequence>
<dbReference type="PANTHER" id="PTHR34293">
    <property type="entry name" value="HTH-TYPE TRANSCRIPTIONAL REGULATOR TRMBL2"/>
    <property type="match status" value="1"/>
</dbReference>
<name>A0A6N6W853_9BURK</name>
<proteinExistence type="predicted"/>
<reference evidence="2 3" key="1">
    <citation type="journal article" date="2020" name="Int. J. Syst. Evol. Microbiol.">
        <title>Paraburkholderia madseniana sp. nov., a phenolic acid-degrading bacterium isolated from acidic forest soil.</title>
        <authorList>
            <person name="Wilhelm R.C."/>
            <person name="Murphy S.J.L."/>
            <person name="Feriancek N.M."/>
            <person name="Karasz D.C."/>
            <person name="DeRito C.M."/>
            <person name="Newman J.D."/>
            <person name="Buckley D.H."/>
        </authorList>
    </citation>
    <scope>NUCLEOTIDE SEQUENCE [LARGE SCALE GENOMIC DNA]</scope>
    <source>
        <strain evidence="2 3">RP11</strain>
    </source>
</reference>
<evidence type="ECO:0000259" key="1">
    <source>
        <dbReference type="Pfam" id="PF01978"/>
    </source>
</evidence>
<dbReference type="RefSeq" id="WP_154565433.1">
    <property type="nucleotide sequence ID" value="NZ_VOSW01000072.1"/>
</dbReference>
<dbReference type="Proteomes" id="UP000463700">
    <property type="component" value="Unassembled WGS sequence"/>
</dbReference>
<dbReference type="EMBL" id="VOSW01000072">
    <property type="protein sequence ID" value="KAE8756068.1"/>
    <property type="molecule type" value="Genomic_DNA"/>
</dbReference>
<dbReference type="Gene3D" id="1.10.10.10">
    <property type="entry name" value="Winged helix-like DNA-binding domain superfamily/Winged helix DNA-binding domain"/>
    <property type="match status" value="1"/>
</dbReference>
<evidence type="ECO:0000313" key="2">
    <source>
        <dbReference type="EMBL" id="KAE8756068.1"/>
    </source>
</evidence>
<comment type="caution">
    <text evidence="2">The sequence shown here is derived from an EMBL/GenBank/DDBJ whole genome shotgun (WGS) entry which is preliminary data.</text>
</comment>
<dbReference type="PANTHER" id="PTHR34293:SF1">
    <property type="entry name" value="HTH-TYPE TRANSCRIPTIONAL REGULATOR TRMBL2"/>
    <property type="match status" value="1"/>
</dbReference>
<dbReference type="SUPFAM" id="SSF46785">
    <property type="entry name" value="Winged helix' DNA-binding domain"/>
    <property type="match status" value="1"/>
</dbReference>
<dbReference type="AlphaFoldDB" id="A0A6N6W853"/>
<dbReference type="InterPro" id="IPR051797">
    <property type="entry name" value="TrmB-like"/>
</dbReference>
<dbReference type="OrthoDB" id="5724859at2"/>
<dbReference type="InterPro" id="IPR002831">
    <property type="entry name" value="Tscrpt_reg_TrmB_N"/>
</dbReference>
<dbReference type="InterPro" id="IPR036388">
    <property type="entry name" value="WH-like_DNA-bd_sf"/>
</dbReference>
<organism evidence="2 3">
    <name type="scientific">Paraburkholderia madseniana</name>
    <dbReference type="NCBI Taxonomy" id="2599607"/>
    <lineage>
        <taxon>Bacteria</taxon>
        <taxon>Pseudomonadati</taxon>
        <taxon>Pseudomonadota</taxon>
        <taxon>Betaproteobacteria</taxon>
        <taxon>Burkholderiales</taxon>
        <taxon>Burkholderiaceae</taxon>
        <taxon>Paraburkholderia</taxon>
    </lineage>
</organism>
<evidence type="ECO:0000313" key="3">
    <source>
        <dbReference type="Proteomes" id="UP000463700"/>
    </source>
</evidence>